<evidence type="ECO:0000256" key="8">
    <source>
        <dbReference type="ARBA" id="ARBA00023128"/>
    </source>
</evidence>
<organism evidence="11 12">
    <name type="scientific">Albugo candida</name>
    <dbReference type="NCBI Taxonomy" id="65357"/>
    <lineage>
        <taxon>Eukaryota</taxon>
        <taxon>Sar</taxon>
        <taxon>Stramenopiles</taxon>
        <taxon>Oomycota</taxon>
        <taxon>Peronosporomycetes</taxon>
        <taxon>Albuginales</taxon>
        <taxon>Albuginaceae</taxon>
        <taxon>Albugo</taxon>
    </lineage>
</organism>
<dbReference type="SMART" id="SM00967">
    <property type="entry name" value="SpoU_sub_bind"/>
    <property type="match status" value="1"/>
</dbReference>
<dbReference type="SUPFAM" id="SSF75217">
    <property type="entry name" value="alpha/beta knot"/>
    <property type="match status" value="1"/>
</dbReference>
<dbReference type="Pfam" id="PF00588">
    <property type="entry name" value="SpoU_methylase"/>
    <property type="match status" value="1"/>
</dbReference>
<evidence type="ECO:0000256" key="7">
    <source>
        <dbReference type="ARBA" id="ARBA00022946"/>
    </source>
</evidence>
<sequence>MDKTIARLIKGEALYGYHSVLQALEVAHRDIYTLYIKAESDRKQDGKARQFTNKILQLAKIHEIAVRPLDKWTLNKISNDRPHQGVILDASPLEIPFCEPVKPREDQFPVLLALDEIQDPQNIGAILRTAHFLGCSGVVMGHKNCAPLSPAVSRASAGALEILAAASMLSQAQCMHEFLARSNALSWRTIGASCSKHATPITGFSKRCPTILVMGNEQRGLRKNITKCCDQLVRIAGKSEQEFTNVDSLNVSVASGILLHELLKC</sequence>
<dbReference type="InterPro" id="IPR004441">
    <property type="entry name" value="rRNA_MeTrfase_TrmH"/>
</dbReference>
<keyword evidence="8" id="KW-0496">Mitochondrion</keyword>
<evidence type="ECO:0000256" key="2">
    <source>
        <dbReference type="ARBA" id="ARBA00007228"/>
    </source>
</evidence>
<dbReference type="Pfam" id="PF08032">
    <property type="entry name" value="SpoU_sub_bind"/>
    <property type="match status" value="1"/>
</dbReference>
<comment type="caution">
    <text evidence="11">The sequence shown here is derived from an EMBL/GenBank/DDBJ whole genome shotgun (WGS) entry which is preliminary data.</text>
</comment>
<dbReference type="InParanoid" id="A0A024GLD0"/>
<evidence type="ECO:0000256" key="1">
    <source>
        <dbReference type="ARBA" id="ARBA00004173"/>
    </source>
</evidence>
<dbReference type="InterPro" id="IPR029028">
    <property type="entry name" value="Alpha/beta_knot_MTases"/>
</dbReference>
<evidence type="ECO:0000256" key="4">
    <source>
        <dbReference type="ARBA" id="ARBA00022603"/>
    </source>
</evidence>
<proteinExistence type="inferred from homology"/>
<keyword evidence="7" id="KW-0809">Transit peptide</keyword>
<dbReference type="PANTHER" id="PTHR46103:SF1">
    <property type="entry name" value="RRNA METHYLTRANSFERASE 1, MITOCHONDRIAL"/>
    <property type="match status" value="1"/>
</dbReference>
<comment type="similarity">
    <text evidence="2">Belongs to the class IV-like SAM-binding methyltransferase superfamily. RNA methyltransferase TrmH family.</text>
</comment>
<keyword evidence="3" id="KW-0698">rRNA processing</keyword>
<dbReference type="Gene3D" id="3.30.1330.30">
    <property type="match status" value="1"/>
</dbReference>
<keyword evidence="5" id="KW-0808">Transferase</keyword>
<dbReference type="InterPro" id="IPR029026">
    <property type="entry name" value="tRNA_m1G_MTases_N"/>
</dbReference>
<evidence type="ECO:0000256" key="5">
    <source>
        <dbReference type="ARBA" id="ARBA00022679"/>
    </source>
</evidence>
<reference evidence="11 12" key="1">
    <citation type="submission" date="2012-05" db="EMBL/GenBank/DDBJ databases">
        <title>Recombination and specialization in a pathogen metapopulation.</title>
        <authorList>
            <person name="Gardiner A."/>
            <person name="Kemen E."/>
            <person name="Schultz-Larsen T."/>
            <person name="MacLean D."/>
            <person name="Van Oosterhout C."/>
            <person name="Jones J.D.G."/>
        </authorList>
    </citation>
    <scope>NUCLEOTIDE SEQUENCE [LARGE SCALE GENOMIC DNA]</scope>
    <source>
        <strain evidence="11 12">Ac Nc2</strain>
    </source>
</reference>
<dbReference type="Gene3D" id="3.40.1280.10">
    <property type="match status" value="1"/>
</dbReference>
<gene>
    <name evidence="11" type="ORF">BN9_081250</name>
</gene>
<dbReference type="InterPro" id="IPR013123">
    <property type="entry name" value="SpoU_subst-bd"/>
</dbReference>
<evidence type="ECO:0000256" key="3">
    <source>
        <dbReference type="ARBA" id="ARBA00022552"/>
    </source>
</evidence>
<dbReference type="STRING" id="65357.A0A024GLD0"/>
<dbReference type="Proteomes" id="UP000053237">
    <property type="component" value="Unassembled WGS sequence"/>
</dbReference>
<feature type="domain" description="RNA 2-O ribose methyltransferase substrate binding" evidence="10">
    <location>
        <begin position="13"/>
        <end position="96"/>
    </location>
</feature>
<dbReference type="InterPro" id="IPR001537">
    <property type="entry name" value="SpoU_MeTrfase"/>
</dbReference>
<dbReference type="PANTHER" id="PTHR46103">
    <property type="entry name" value="RRNA METHYLTRANSFERASE 1, MITOCHONDRIAL"/>
    <property type="match status" value="1"/>
</dbReference>
<keyword evidence="12" id="KW-1185">Reference proteome</keyword>
<dbReference type="OrthoDB" id="270651at2759"/>
<accession>A0A024GLD0</accession>
<dbReference type="SUPFAM" id="SSF55315">
    <property type="entry name" value="L30e-like"/>
    <property type="match status" value="1"/>
</dbReference>
<dbReference type="NCBIfam" id="TIGR00186">
    <property type="entry name" value="rRNA_methyl_3"/>
    <property type="match status" value="1"/>
</dbReference>
<dbReference type="CDD" id="cd18105">
    <property type="entry name" value="SpoU-like_MRM1"/>
    <property type="match status" value="1"/>
</dbReference>
<keyword evidence="6" id="KW-0949">S-adenosyl-L-methionine</keyword>
<dbReference type="GO" id="GO:0003723">
    <property type="term" value="F:RNA binding"/>
    <property type="evidence" value="ECO:0007669"/>
    <property type="project" value="InterPro"/>
</dbReference>
<dbReference type="GO" id="GO:0016435">
    <property type="term" value="F:rRNA (guanine) methyltransferase activity"/>
    <property type="evidence" value="ECO:0007669"/>
    <property type="project" value="TreeGrafter"/>
</dbReference>
<evidence type="ECO:0000313" key="11">
    <source>
        <dbReference type="EMBL" id="CCI47147.1"/>
    </source>
</evidence>
<evidence type="ECO:0000259" key="10">
    <source>
        <dbReference type="SMART" id="SM00967"/>
    </source>
</evidence>
<evidence type="ECO:0000256" key="6">
    <source>
        <dbReference type="ARBA" id="ARBA00022691"/>
    </source>
</evidence>
<comment type="subcellular location">
    <subcellularLocation>
        <location evidence="1">Mitochondrion</location>
    </subcellularLocation>
</comment>
<protein>
    <recommendedName>
        <fullName evidence="9">rRNA methyltransferase 1, mitochondrial</fullName>
    </recommendedName>
</protein>
<dbReference type="InterPro" id="IPR029064">
    <property type="entry name" value="Ribosomal_eL30-like_sf"/>
</dbReference>
<evidence type="ECO:0000313" key="12">
    <source>
        <dbReference type="Proteomes" id="UP000053237"/>
    </source>
</evidence>
<keyword evidence="4" id="KW-0489">Methyltransferase</keyword>
<name>A0A024GLD0_9STRA</name>
<dbReference type="EMBL" id="CAIX01000154">
    <property type="protein sequence ID" value="CCI47147.1"/>
    <property type="molecule type" value="Genomic_DNA"/>
</dbReference>
<evidence type="ECO:0000256" key="9">
    <source>
        <dbReference type="ARBA" id="ARBA00034881"/>
    </source>
</evidence>
<dbReference type="InterPro" id="IPR047182">
    <property type="entry name" value="MRM1"/>
</dbReference>
<dbReference type="GO" id="GO:0005739">
    <property type="term" value="C:mitochondrion"/>
    <property type="evidence" value="ECO:0007669"/>
    <property type="project" value="UniProtKB-SubCell"/>
</dbReference>
<dbReference type="InterPro" id="IPR047261">
    <property type="entry name" value="MRM1_MeTrfase_dom"/>
</dbReference>
<dbReference type="AlphaFoldDB" id="A0A024GLD0"/>